<evidence type="ECO:0008006" key="3">
    <source>
        <dbReference type="Google" id="ProtNLM"/>
    </source>
</evidence>
<dbReference type="EMBL" id="QZCH01000005">
    <property type="protein sequence ID" value="RJG49005.1"/>
    <property type="molecule type" value="Genomic_DNA"/>
</dbReference>
<name>A0A418YGL8_9GAMM</name>
<dbReference type="RefSeq" id="WP_119909936.1">
    <property type="nucleotide sequence ID" value="NZ_QZCH01000005.1"/>
</dbReference>
<keyword evidence="2" id="KW-1185">Reference proteome</keyword>
<gene>
    <name evidence="1" type="ORF">D1Z90_06445</name>
</gene>
<organism evidence="1 2">
    <name type="scientific">Motilimonas pumila</name>
    <dbReference type="NCBI Taxonomy" id="2303987"/>
    <lineage>
        <taxon>Bacteria</taxon>
        <taxon>Pseudomonadati</taxon>
        <taxon>Pseudomonadota</taxon>
        <taxon>Gammaproteobacteria</taxon>
        <taxon>Alteromonadales</taxon>
        <taxon>Alteromonadales genera incertae sedis</taxon>
        <taxon>Motilimonas</taxon>
    </lineage>
</organism>
<evidence type="ECO:0000313" key="2">
    <source>
        <dbReference type="Proteomes" id="UP000283255"/>
    </source>
</evidence>
<dbReference type="Proteomes" id="UP000283255">
    <property type="component" value="Unassembled WGS sequence"/>
</dbReference>
<reference evidence="1 2" key="2">
    <citation type="submission" date="2019-01" db="EMBL/GenBank/DDBJ databases">
        <title>Motilimonas pumilus sp. nov., isolated from the gut of sea cucumber (Apostichopus japonicus).</title>
        <authorList>
            <person name="Wang F.-Q."/>
            <person name="Ren L.-H."/>
            <person name="Lin Y.-W."/>
            <person name="Sun G.-H."/>
            <person name="Du Z.-J."/>
            <person name="Zhao J.-X."/>
            <person name="Liu X.-J."/>
            <person name="Liu L.-J."/>
        </authorList>
    </citation>
    <scope>NUCLEOTIDE SEQUENCE [LARGE SCALE GENOMIC DNA]</scope>
    <source>
        <strain evidence="1 2">PLHSC7-2</strain>
    </source>
</reference>
<sequence length="311" mass="34076">MVGLWRKQPGLIAGQQTLDTELVFPSGRQALIKALMNLGLSRPSRVAIPEFSSACVIASVGRVATPIPMTEVLSHQLKVDAILAYEQWGWPFSEQVLQQLDGLKTPIIFDAVDSADALQRLVPLSKGLPVVVSLSKCLGFAIGGVLHQFGHWQRRHDSEITLAQPSLNSVIELDIYKSYGNDIHCIQPLLGGDVLASLEQESELRRANLANVARDGLTVNWPTWMLDIISAKQGAPGIAPLMRGKSHEAKLEAVKNCEKLGISAQIYNFNWSGNPLRPAYEPCLAFPLHSELPWSESVSALLKQWCASDND</sequence>
<protein>
    <recommendedName>
        <fullName evidence="3">DegT/DnrJ/EryC1/StrS aminotransferase family protein</fullName>
    </recommendedName>
</protein>
<proteinExistence type="predicted"/>
<accession>A0A418YGL8</accession>
<dbReference type="AlphaFoldDB" id="A0A418YGL8"/>
<dbReference type="OrthoDB" id="9833601at2"/>
<reference evidence="1 2" key="1">
    <citation type="submission" date="2018-09" db="EMBL/GenBank/DDBJ databases">
        <authorList>
            <person name="Wang F."/>
        </authorList>
    </citation>
    <scope>NUCLEOTIDE SEQUENCE [LARGE SCALE GENOMIC DNA]</scope>
    <source>
        <strain evidence="1 2">PLHSC7-2</strain>
    </source>
</reference>
<comment type="caution">
    <text evidence="1">The sequence shown here is derived from an EMBL/GenBank/DDBJ whole genome shotgun (WGS) entry which is preliminary data.</text>
</comment>
<evidence type="ECO:0000313" key="1">
    <source>
        <dbReference type="EMBL" id="RJG49005.1"/>
    </source>
</evidence>